<dbReference type="FunFam" id="1.10.10.10:FF:000001">
    <property type="entry name" value="LysR family transcriptional regulator"/>
    <property type="match status" value="1"/>
</dbReference>
<dbReference type="Gene3D" id="3.40.190.10">
    <property type="entry name" value="Periplasmic binding protein-like II"/>
    <property type="match status" value="2"/>
</dbReference>
<dbReference type="PANTHER" id="PTHR30579">
    <property type="entry name" value="TRANSCRIPTIONAL REGULATOR"/>
    <property type="match status" value="1"/>
</dbReference>
<evidence type="ECO:0000256" key="2">
    <source>
        <dbReference type="ARBA" id="ARBA00023015"/>
    </source>
</evidence>
<dbReference type="PRINTS" id="PR00039">
    <property type="entry name" value="HTHLYSR"/>
</dbReference>
<name>A0A5B8RES8_9ZZZZ</name>
<evidence type="ECO:0000259" key="5">
    <source>
        <dbReference type="PROSITE" id="PS50931"/>
    </source>
</evidence>
<evidence type="ECO:0000256" key="3">
    <source>
        <dbReference type="ARBA" id="ARBA00023125"/>
    </source>
</evidence>
<reference evidence="6" key="1">
    <citation type="submission" date="2019-06" db="EMBL/GenBank/DDBJ databases">
        <authorList>
            <person name="Murdoch R.W."/>
            <person name="Fathepure B."/>
        </authorList>
    </citation>
    <scope>NUCLEOTIDE SEQUENCE</scope>
</reference>
<dbReference type="PROSITE" id="PS50931">
    <property type="entry name" value="HTH_LYSR"/>
    <property type="match status" value="1"/>
</dbReference>
<dbReference type="EMBL" id="MN079121">
    <property type="protein sequence ID" value="QEA06012.1"/>
    <property type="molecule type" value="Genomic_DNA"/>
</dbReference>
<dbReference type="SUPFAM" id="SSF46785">
    <property type="entry name" value="Winged helix' DNA-binding domain"/>
    <property type="match status" value="1"/>
</dbReference>
<feature type="domain" description="HTH lysR-type" evidence="5">
    <location>
        <begin position="4"/>
        <end position="61"/>
    </location>
</feature>
<dbReference type="InterPro" id="IPR000847">
    <property type="entry name" value="LysR_HTH_N"/>
</dbReference>
<dbReference type="Pfam" id="PF00126">
    <property type="entry name" value="HTH_1"/>
    <property type="match status" value="1"/>
</dbReference>
<dbReference type="GO" id="GO:0003700">
    <property type="term" value="F:DNA-binding transcription factor activity"/>
    <property type="evidence" value="ECO:0007669"/>
    <property type="project" value="InterPro"/>
</dbReference>
<comment type="similarity">
    <text evidence="1">Belongs to the LysR transcriptional regulatory family.</text>
</comment>
<accession>A0A5B8RES8</accession>
<dbReference type="AlphaFoldDB" id="A0A5B8RES8"/>
<dbReference type="InterPro" id="IPR005119">
    <property type="entry name" value="LysR_subst-bd"/>
</dbReference>
<dbReference type="InterPro" id="IPR036390">
    <property type="entry name" value="WH_DNA-bd_sf"/>
</dbReference>
<dbReference type="InterPro" id="IPR050176">
    <property type="entry name" value="LTTR"/>
</dbReference>
<keyword evidence="4" id="KW-0804">Transcription</keyword>
<keyword evidence="2" id="KW-0805">Transcription regulation</keyword>
<dbReference type="SUPFAM" id="SSF53850">
    <property type="entry name" value="Periplasmic binding protein-like II"/>
    <property type="match status" value="1"/>
</dbReference>
<evidence type="ECO:0000256" key="1">
    <source>
        <dbReference type="ARBA" id="ARBA00009437"/>
    </source>
</evidence>
<sequence>MDYIPTELLRSFVLVAEAEGFTRAGERLGRSQPAVSLQMKRLEELTGQSLLVRDGRRLRLTPAGETLLDYAQRILALNREAMGRLATPELAGTVRLGVPNEFASSFLPEILGKFAKAHPNVTLEVTCDLSNRLLARREREELDLVFALHADAEDVASGAGWTEELVWVTSPRHDSHVRTPVPLVVAPEGCVYRGRILSHLEREAVPWRVAYTCASFGGIRAGVLAGLGVTVLARSIVPNGLRAVTAAEHLPRLPPVQVRLHYDPARTTEAIDALVAYMSANLESRL</sequence>
<dbReference type="GO" id="GO:0003677">
    <property type="term" value="F:DNA binding"/>
    <property type="evidence" value="ECO:0007669"/>
    <property type="project" value="UniProtKB-KW"/>
</dbReference>
<dbReference type="PANTHER" id="PTHR30579:SF7">
    <property type="entry name" value="HTH-TYPE TRANSCRIPTIONAL REGULATOR LRHA-RELATED"/>
    <property type="match status" value="1"/>
</dbReference>
<protein>
    <submittedName>
        <fullName evidence="6">HTH-type transcriptional regulator GltR</fullName>
    </submittedName>
</protein>
<proteinExistence type="inferred from homology"/>
<organism evidence="6">
    <name type="scientific">uncultured organism</name>
    <dbReference type="NCBI Taxonomy" id="155900"/>
    <lineage>
        <taxon>unclassified sequences</taxon>
        <taxon>environmental samples</taxon>
    </lineage>
</organism>
<dbReference type="Pfam" id="PF03466">
    <property type="entry name" value="LysR_substrate"/>
    <property type="match status" value="1"/>
</dbReference>
<dbReference type="InterPro" id="IPR036388">
    <property type="entry name" value="WH-like_DNA-bd_sf"/>
</dbReference>
<gene>
    <name evidence="6" type="primary">gltR_2</name>
    <name evidence="6" type="ORF">KBTEX_02341</name>
</gene>
<dbReference type="Gene3D" id="1.10.10.10">
    <property type="entry name" value="Winged helix-like DNA-binding domain superfamily/Winged helix DNA-binding domain"/>
    <property type="match status" value="1"/>
</dbReference>
<evidence type="ECO:0000313" key="6">
    <source>
        <dbReference type="EMBL" id="QEA06012.1"/>
    </source>
</evidence>
<evidence type="ECO:0000256" key="4">
    <source>
        <dbReference type="ARBA" id="ARBA00023163"/>
    </source>
</evidence>
<keyword evidence="3" id="KW-0238">DNA-binding</keyword>